<dbReference type="SUPFAM" id="SSF57667">
    <property type="entry name" value="beta-beta-alpha zinc fingers"/>
    <property type="match status" value="3"/>
</dbReference>
<keyword evidence="5" id="KW-0862">Zinc</keyword>
<evidence type="ECO:0000259" key="9">
    <source>
        <dbReference type="PROSITE" id="PS50157"/>
    </source>
</evidence>
<feature type="compositionally biased region" description="Low complexity" evidence="8">
    <location>
        <begin position="15"/>
        <end position="36"/>
    </location>
</feature>
<keyword evidence="3" id="KW-0677">Repeat</keyword>
<dbReference type="GO" id="GO:0045595">
    <property type="term" value="P:regulation of cell differentiation"/>
    <property type="evidence" value="ECO:0007669"/>
    <property type="project" value="UniProtKB-ARBA"/>
</dbReference>
<dbReference type="PANTHER" id="PTHR16515:SF49">
    <property type="entry name" value="GASTRULA ZINC FINGER PROTEIN XLCGF49.1-LIKE-RELATED"/>
    <property type="match status" value="1"/>
</dbReference>
<dbReference type="GO" id="GO:0008270">
    <property type="term" value="F:zinc ion binding"/>
    <property type="evidence" value="ECO:0007669"/>
    <property type="project" value="UniProtKB-KW"/>
</dbReference>
<sequence length="620" mass="67352">MKEGSEGDAVPLVLSKKPNPGSAASSPGACSPPTSSNPTAGASPTSYLSSSRVQLVGASLVSLGGDVAGAPCAAGPSAKVEGNHGRRSLQEDAVAAAVAGAAGGPRDKIFVCSVCNRCFGYKHVLQNHERTHTGEKPFECKECHKRFTRDHHLKTHMRLHTGEKPYHCTHCERQFVQVANLRRHLRVHTGERPYACELCTSKFSDSNQLKAHMLIHKGEKPFECKKCLGRFRRRHHLMHHKCPKDESNAGKPRRGRRPKPSSADEDALHSALSSTVPSLHQALHHHHHHHHHLHHLRPPHPSHDDAHRPPPPPTQPAAVPGAIANTAPIDSRPTKRERKPRETRRIIKVSIPYAPHVAPPPTGNNARFIESAAASGVAPAAMVPLSNPPEQTEPEDLSMHGGSDNGDRRRPTSAMSASSTATTCLSLHQQPLSGTPSSTLISVLSQPPVPASCASTTQCIVVDDDKDDDVMLTVDEDGDCSEVAIVEEDDDDDQEDEEKDIRRHPQRKKRRVMSRPVRRKGAHAKGMIHPVSHRVKSTIRAGVVGHGGEEEDDDNDDDEDDAMEKEEEGVEGDDEDESEPENGSSPPCGAVGKQGLIHRSRDQVVLPPRVTGRNGQQPKP</sequence>
<proteinExistence type="evidence at transcript level"/>
<dbReference type="PROSITE" id="PS50157">
    <property type="entry name" value="ZINC_FINGER_C2H2_2"/>
    <property type="match status" value="4"/>
</dbReference>
<dbReference type="InterPro" id="IPR036236">
    <property type="entry name" value="Znf_C2H2_sf"/>
</dbReference>
<feature type="compositionally biased region" description="Acidic residues" evidence="8">
    <location>
        <begin position="479"/>
        <end position="498"/>
    </location>
</feature>
<keyword evidence="4 7" id="KW-0863">Zinc-finger</keyword>
<evidence type="ECO:0000256" key="1">
    <source>
        <dbReference type="ARBA" id="ARBA00004123"/>
    </source>
</evidence>
<protein>
    <submittedName>
        <fullName evidence="10">Krueppel</fullName>
    </submittedName>
</protein>
<feature type="domain" description="C2H2-type" evidence="9">
    <location>
        <begin position="110"/>
        <end position="137"/>
    </location>
</feature>
<feature type="domain" description="C2H2-type" evidence="9">
    <location>
        <begin position="194"/>
        <end position="221"/>
    </location>
</feature>
<dbReference type="FunFam" id="3.30.160.60:FF:000912">
    <property type="entry name" value="Zinc finger protein 660"/>
    <property type="match status" value="1"/>
</dbReference>
<comment type="subcellular location">
    <subcellularLocation>
        <location evidence="1">Nucleus</location>
    </subcellularLocation>
</comment>
<reference evidence="10" key="1">
    <citation type="journal article" date="2011" name="Dev. Biol.">
        <title>Gene expression suggests conserved mechanisms patterning the heads of insects and myriapods.</title>
        <authorList>
            <person name="Janssen R."/>
            <person name="Budd G.E."/>
            <person name="Damen W.G."/>
        </authorList>
    </citation>
    <scope>NUCLEOTIDE SEQUENCE</scope>
    <source>
        <tissue evidence="10">Embryonic of various developmental stages</tissue>
    </source>
</reference>
<evidence type="ECO:0000256" key="8">
    <source>
        <dbReference type="SAM" id="MobiDB-lite"/>
    </source>
</evidence>
<feature type="region of interest" description="Disordered" evidence="8">
    <location>
        <begin position="1"/>
        <end position="46"/>
    </location>
</feature>
<evidence type="ECO:0000256" key="5">
    <source>
        <dbReference type="ARBA" id="ARBA00022833"/>
    </source>
</evidence>
<dbReference type="Gene3D" id="3.30.160.60">
    <property type="entry name" value="Classic Zinc Finger"/>
    <property type="match status" value="5"/>
</dbReference>
<evidence type="ECO:0000256" key="2">
    <source>
        <dbReference type="ARBA" id="ARBA00022723"/>
    </source>
</evidence>
<evidence type="ECO:0000256" key="7">
    <source>
        <dbReference type="PROSITE-ProRule" id="PRU00042"/>
    </source>
</evidence>
<dbReference type="SMART" id="SM00355">
    <property type="entry name" value="ZnF_C2H2"/>
    <property type="match status" value="4"/>
</dbReference>
<feature type="compositionally biased region" description="Acidic residues" evidence="8">
    <location>
        <begin position="549"/>
        <end position="580"/>
    </location>
</feature>
<dbReference type="PROSITE" id="PS00028">
    <property type="entry name" value="ZINC_FINGER_C2H2_1"/>
    <property type="match status" value="4"/>
</dbReference>
<feature type="region of interest" description="Disordered" evidence="8">
    <location>
        <begin position="238"/>
        <end position="366"/>
    </location>
</feature>
<dbReference type="FunFam" id="3.30.160.60:FF:002343">
    <property type="entry name" value="Zinc finger protein 33A"/>
    <property type="match status" value="1"/>
</dbReference>
<dbReference type="Pfam" id="PF00096">
    <property type="entry name" value="zf-C2H2"/>
    <property type="match status" value="3"/>
</dbReference>
<dbReference type="GO" id="GO:0000122">
    <property type="term" value="P:negative regulation of transcription by RNA polymerase II"/>
    <property type="evidence" value="ECO:0007669"/>
    <property type="project" value="UniProtKB-ARBA"/>
</dbReference>
<dbReference type="FunFam" id="3.30.160.60:FF:000624">
    <property type="entry name" value="zinc finger protein 697"/>
    <property type="match status" value="1"/>
</dbReference>
<feature type="compositionally biased region" description="Basic residues" evidence="8">
    <location>
        <begin position="282"/>
        <end position="300"/>
    </location>
</feature>
<name>G2ZG25_NARAN</name>
<dbReference type="InterPro" id="IPR013087">
    <property type="entry name" value="Znf_C2H2_type"/>
</dbReference>
<evidence type="ECO:0000256" key="6">
    <source>
        <dbReference type="ARBA" id="ARBA00023242"/>
    </source>
</evidence>
<accession>G2ZG25</accession>
<evidence type="ECO:0000256" key="4">
    <source>
        <dbReference type="ARBA" id="ARBA00022771"/>
    </source>
</evidence>
<feature type="region of interest" description="Disordered" evidence="8">
    <location>
        <begin position="382"/>
        <end position="417"/>
    </location>
</feature>
<organism evidence="10">
    <name type="scientific">Narceus annularis</name>
    <name type="common">Millipede</name>
    <dbReference type="NCBI Taxonomy" id="174156"/>
    <lineage>
        <taxon>Eukaryota</taxon>
        <taxon>Metazoa</taxon>
        <taxon>Ecdysozoa</taxon>
        <taxon>Arthropoda</taxon>
        <taxon>Myriapoda</taxon>
        <taxon>Diplopoda</taxon>
        <taxon>Helminthomorpha</taxon>
        <taxon>Spirobolidae</taxon>
        <taxon>Narceus</taxon>
    </lineage>
</organism>
<evidence type="ECO:0000313" key="10">
    <source>
        <dbReference type="EMBL" id="CBX48486.1"/>
    </source>
</evidence>
<dbReference type="EMBL" id="FR716827">
    <property type="protein sequence ID" value="CBX48486.1"/>
    <property type="molecule type" value="mRNA"/>
</dbReference>
<dbReference type="GO" id="GO:0005634">
    <property type="term" value="C:nucleus"/>
    <property type="evidence" value="ECO:0007669"/>
    <property type="project" value="UniProtKB-SubCell"/>
</dbReference>
<feature type="domain" description="C2H2-type" evidence="9">
    <location>
        <begin position="166"/>
        <end position="193"/>
    </location>
</feature>
<evidence type="ECO:0000256" key="3">
    <source>
        <dbReference type="ARBA" id="ARBA00022737"/>
    </source>
</evidence>
<keyword evidence="6" id="KW-0539">Nucleus</keyword>
<feature type="compositionally biased region" description="Polar residues" evidence="8">
    <location>
        <begin position="37"/>
        <end position="46"/>
    </location>
</feature>
<gene>
    <name evidence="10" type="primary">kr</name>
</gene>
<keyword evidence="2" id="KW-0479">Metal-binding</keyword>
<feature type="compositionally biased region" description="Basic residues" evidence="8">
    <location>
        <begin position="502"/>
        <end position="523"/>
    </location>
</feature>
<feature type="region of interest" description="Disordered" evidence="8">
    <location>
        <begin position="479"/>
        <end position="620"/>
    </location>
</feature>
<dbReference type="InterPro" id="IPR050331">
    <property type="entry name" value="Zinc_finger"/>
</dbReference>
<dbReference type="AlphaFoldDB" id="G2ZG25"/>
<dbReference type="PANTHER" id="PTHR16515">
    <property type="entry name" value="PR DOMAIN ZINC FINGER PROTEIN"/>
    <property type="match status" value="1"/>
</dbReference>
<feature type="domain" description="C2H2-type" evidence="9">
    <location>
        <begin position="138"/>
        <end position="165"/>
    </location>
</feature>